<dbReference type="EMBL" id="LGRX02000065">
    <property type="protein sequence ID" value="KAK3289638.1"/>
    <property type="molecule type" value="Genomic_DNA"/>
</dbReference>
<accession>A0AAE0LLI0</accession>
<reference evidence="2 3" key="1">
    <citation type="journal article" date="2015" name="Genome Biol. Evol.">
        <title>Comparative Genomics of a Bacterivorous Green Alga Reveals Evolutionary Causalities and Consequences of Phago-Mixotrophic Mode of Nutrition.</title>
        <authorList>
            <person name="Burns J.A."/>
            <person name="Paasch A."/>
            <person name="Narechania A."/>
            <person name="Kim E."/>
        </authorList>
    </citation>
    <scope>NUCLEOTIDE SEQUENCE [LARGE SCALE GENOMIC DNA]</scope>
    <source>
        <strain evidence="2 3">PLY_AMNH</strain>
    </source>
</reference>
<feature type="compositionally biased region" description="Low complexity" evidence="1">
    <location>
        <begin position="48"/>
        <end position="68"/>
    </location>
</feature>
<feature type="region of interest" description="Disordered" evidence="1">
    <location>
        <begin position="1"/>
        <end position="192"/>
    </location>
</feature>
<dbReference type="AlphaFoldDB" id="A0AAE0LLI0"/>
<feature type="compositionally biased region" description="Low complexity" evidence="1">
    <location>
        <begin position="1"/>
        <end position="12"/>
    </location>
</feature>
<feature type="compositionally biased region" description="Polar residues" evidence="1">
    <location>
        <begin position="26"/>
        <end position="47"/>
    </location>
</feature>
<feature type="compositionally biased region" description="Polar residues" evidence="1">
    <location>
        <begin position="92"/>
        <end position="103"/>
    </location>
</feature>
<organism evidence="2 3">
    <name type="scientific">Cymbomonas tetramitiformis</name>
    <dbReference type="NCBI Taxonomy" id="36881"/>
    <lineage>
        <taxon>Eukaryota</taxon>
        <taxon>Viridiplantae</taxon>
        <taxon>Chlorophyta</taxon>
        <taxon>Pyramimonadophyceae</taxon>
        <taxon>Pyramimonadales</taxon>
        <taxon>Pyramimonadaceae</taxon>
        <taxon>Cymbomonas</taxon>
    </lineage>
</organism>
<dbReference type="Proteomes" id="UP001190700">
    <property type="component" value="Unassembled WGS sequence"/>
</dbReference>
<evidence type="ECO:0000313" key="3">
    <source>
        <dbReference type="Proteomes" id="UP001190700"/>
    </source>
</evidence>
<feature type="compositionally biased region" description="Basic and acidic residues" evidence="1">
    <location>
        <begin position="245"/>
        <end position="255"/>
    </location>
</feature>
<sequence>MGSVSAASVAAAEPFDGTPARYPTPDLTTMSLSPSDYDSAATPLSSSLPRSATTAAPLARSRASPSPTMKKINAMHELLMSRAATWHANPANGGTSPSESHQPSLLVHDPVVISAPEVQRQAGSSSPSPPIFTTTSPKGVMPASSTFQGTTEHAEETEAGTRQSPSAPQADGQVRHSGNDCSVDSESEAAVGAADNTMDPLLAIIAAGRERARLAALADLRAKVCSPTGSPASPPAETMTPASADETRTWRESERTVNSSLEDSTLDSQVLLTVGSPSLTPAIQQQHASGANASALAFAAQEIFTCPPSLS</sequence>
<protein>
    <submittedName>
        <fullName evidence="2">Uncharacterized protein</fullName>
    </submittedName>
</protein>
<gene>
    <name evidence="2" type="ORF">CYMTET_2942</name>
</gene>
<name>A0AAE0LLI0_9CHLO</name>
<proteinExistence type="predicted"/>
<evidence type="ECO:0000313" key="2">
    <source>
        <dbReference type="EMBL" id="KAK3289638.1"/>
    </source>
</evidence>
<comment type="caution">
    <text evidence="2">The sequence shown here is derived from an EMBL/GenBank/DDBJ whole genome shotgun (WGS) entry which is preliminary data.</text>
</comment>
<keyword evidence="3" id="KW-1185">Reference proteome</keyword>
<feature type="region of interest" description="Disordered" evidence="1">
    <location>
        <begin position="225"/>
        <end position="264"/>
    </location>
</feature>
<evidence type="ECO:0000256" key="1">
    <source>
        <dbReference type="SAM" id="MobiDB-lite"/>
    </source>
</evidence>